<accession>A0A6G6Y6C9</accession>
<dbReference type="Proteomes" id="UP000501568">
    <property type="component" value="Chromosome"/>
</dbReference>
<dbReference type="KEGG" id="spzr:G5C33_10325"/>
<reference evidence="1 2" key="1">
    <citation type="submission" date="2020-02" db="EMBL/GenBank/DDBJ databases">
        <authorList>
            <person name="Zheng R.K."/>
            <person name="Sun C.M."/>
        </authorList>
    </citation>
    <scope>NUCLEOTIDE SEQUENCE [LARGE SCALE GENOMIC DNA]</scope>
    <source>
        <strain evidence="2">zrk23</strain>
    </source>
</reference>
<dbReference type="AlphaFoldDB" id="A0A6G6Y6C9"/>
<dbReference type="RefSeq" id="WP_165327139.1">
    <property type="nucleotide sequence ID" value="NZ_CP049109.1"/>
</dbReference>
<sequence length="136" mass="15030">MTDQRDLTGVWYGRYEAELWDEKNGFIAHLEELGGAVNGTITERDTTGAVAIRRAEVHGTRSGATVQFVKQYDGTGGHVHAIRYSGRVDDEGTRITGGWQIAWARGSFTMEREKFDADLLEAEDAEEVAAPVAMRP</sequence>
<name>A0A6G6Y6C9_9SPHN</name>
<keyword evidence="2" id="KW-1185">Reference proteome</keyword>
<proteinExistence type="predicted"/>
<organism evidence="1 2">
    <name type="scientific">Stakelama tenebrarum</name>
    <dbReference type="NCBI Taxonomy" id="2711215"/>
    <lineage>
        <taxon>Bacteria</taxon>
        <taxon>Pseudomonadati</taxon>
        <taxon>Pseudomonadota</taxon>
        <taxon>Alphaproteobacteria</taxon>
        <taxon>Sphingomonadales</taxon>
        <taxon>Sphingomonadaceae</taxon>
        <taxon>Stakelama</taxon>
    </lineage>
</organism>
<dbReference type="EMBL" id="CP049109">
    <property type="protein sequence ID" value="QIG80136.1"/>
    <property type="molecule type" value="Genomic_DNA"/>
</dbReference>
<gene>
    <name evidence="1" type="ORF">G5C33_10325</name>
</gene>
<protein>
    <submittedName>
        <fullName evidence="1">Uncharacterized protein</fullName>
    </submittedName>
</protein>
<evidence type="ECO:0000313" key="2">
    <source>
        <dbReference type="Proteomes" id="UP000501568"/>
    </source>
</evidence>
<evidence type="ECO:0000313" key="1">
    <source>
        <dbReference type="EMBL" id="QIG80136.1"/>
    </source>
</evidence>